<keyword evidence="3" id="KW-0808">Transferase</keyword>
<sequence>MAFWNRKKKRTTAKPKINASVPKPKVNSEKQESSIPPQPKKMDIPKPDKLLKNENVRKEFLRSFHQLTYRHRPWDVWRDFIIMFACSLSNPVDKSHYEEREKRYLKTIKKYNKQEQKLFPGLAAYVVMALEDNPEQDFLGSVFMELNFGNKSTSQFFTPYHICELMAKVTEEDVAAIVKEKGYITINDPCCGAGATLIAAVNEARKQLEKVNLNFQNHVLVAAQDIDEIVALMCYIQLSLLGVAAYIKVGNSLTEPMSTDDNGENYWFTMMYFSDVWAMRRLFHSV</sequence>
<name>A0A8S5QWR0_9CAUD</name>
<dbReference type="InterPro" id="IPR051537">
    <property type="entry name" value="DNA_Adenine_Mtase"/>
</dbReference>
<reference evidence="9" key="1">
    <citation type="journal article" date="2021" name="Proc. Natl. Acad. Sci. U.S.A.">
        <title>A Catalog of Tens of Thousands of Viruses from Human Metagenomes Reveals Hidden Associations with Chronic Diseases.</title>
        <authorList>
            <person name="Tisza M.J."/>
            <person name="Buck C.B."/>
        </authorList>
    </citation>
    <scope>NUCLEOTIDE SEQUENCE</scope>
    <source>
        <strain evidence="9">Ctcj91</strain>
    </source>
</reference>
<dbReference type="GO" id="GO:0008170">
    <property type="term" value="F:N-methyltransferase activity"/>
    <property type="evidence" value="ECO:0007669"/>
    <property type="project" value="InterPro"/>
</dbReference>
<keyword evidence="2 9" id="KW-0489">Methyltransferase</keyword>
<evidence type="ECO:0000256" key="2">
    <source>
        <dbReference type="ARBA" id="ARBA00022603"/>
    </source>
</evidence>
<evidence type="ECO:0000313" key="9">
    <source>
        <dbReference type="EMBL" id="DAE23646.1"/>
    </source>
</evidence>
<dbReference type="SUPFAM" id="SSF53335">
    <property type="entry name" value="S-adenosyl-L-methionine-dependent methyltransferases"/>
    <property type="match status" value="1"/>
</dbReference>
<comment type="catalytic activity">
    <reaction evidence="6">
        <text>a 2'-deoxyadenosine in DNA + S-adenosyl-L-methionine = an N(6)-methyl-2'-deoxyadenosine in DNA + S-adenosyl-L-homocysteine + H(+)</text>
        <dbReference type="Rhea" id="RHEA:15197"/>
        <dbReference type="Rhea" id="RHEA-COMP:12418"/>
        <dbReference type="Rhea" id="RHEA-COMP:12419"/>
        <dbReference type="ChEBI" id="CHEBI:15378"/>
        <dbReference type="ChEBI" id="CHEBI:57856"/>
        <dbReference type="ChEBI" id="CHEBI:59789"/>
        <dbReference type="ChEBI" id="CHEBI:90615"/>
        <dbReference type="ChEBI" id="CHEBI:90616"/>
        <dbReference type="EC" id="2.1.1.72"/>
    </reaction>
</comment>
<keyword evidence="4" id="KW-0949">S-adenosyl-L-methionine</keyword>
<dbReference type="PANTHER" id="PTHR42933">
    <property type="entry name" value="SLR6095 PROTEIN"/>
    <property type="match status" value="1"/>
</dbReference>
<protein>
    <recommendedName>
        <fullName evidence="1">site-specific DNA-methyltransferase (adenine-specific)</fullName>
        <ecNumber evidence="1">2.1.1.72</ecNumber>
    </recommendedName>
</protein>
<dbReference type="EMBL" id="BK015758">
    <property type="protein sequence ID" value="DAE23646.1"/>
    <property type="molecule type" value="Genomic_DNA"/>
</dbReference>
<keyword evidence="5" id="KW-0680">Restriction system</keyword>
<evidence type="ECO:0000256" key="3">
    <source>
        <dbReference type="ARBA" id="ARBA00022679"/>
    </source>
</evidence>
<dbReference type="GO" id="GO:0032259">
    <property type="term" value="P:methylation"/>
    <property type="evidence" value="ECO:0007669"/>
    <property type="project" value="UniProtKB-KW"/>
</dbReference>
<evidence type="ECO:0000256" key="5">
    <source>
        <dbReference type="ARBA" id="ARBA00022747"/>
    </source>
</evidence>
<dbReference type="GO" id="GO:0009007">
    <property type="term" value="F:site-specific DNA-methyltransferase (adenine-specific) activity"/>
    <property type="evidence" value="ECO:0007669"/>
    <property type="project" value="UniProtKB-EC"/>
</dbReference>
<evidence type="ECO:0000256" key="6">
    <source>
        <dbReference type="ARBA" id="ARBA00047942"/>
    </source>
</evidence>
<evidence type="ECO:0000256" key="7">
    <source>
        <dbReference type="SAM" id="MobiDB-lite"/>
    </source>
</evidence>
<dbReference type="InterPro" id="IPR029063">
    <property type="entry name" value="SAM-dependent_MTases_sf"/>
</dbReference>
<dbReference type="GO" id="GO:0003677">
    <property type="term" value="F:DNA binding"/>
    <property type="evidence" value="ECO:0007669"/>
    <property type="project" value="InterPro"/>
</dbReference>
<dbReference type="InterPro" id="IPR003356">
    <property type="entry name" value="DNA_methylase_A-5"/>
</dbReference>
<organism evidence="9">
    <name type="scientific">Siphoviridae sp. ctcj91</name>
    <dbReference type="NCBI Taxonomy" id="2826395"/>
    <lineage>
        <taxon>Viruses</taxon>
        <taxon>Duplodnaviria</taxon>
        <taxon>Heunggongvirae</taxon>
        <taxon>Uroviricota</taxon>
        <taxon>Caudoviricetes</taxon>
    </lineage>
</organism>
<evidence type="ECO:0000259" key="8">
    <source>
        <dbReference type="Pfam" id="PF02384"/>
    </source>
</evidence>
<dbReference type="PANTHER" id="PTHR42933:SF3">
    <property type="entry name" value="TYPE I RESTRICTION ENZYME MJAVIII METHYLASE SUBUNIT"/>
    <property type="match status" value="1"/>
</dbReference>
<feature type="region of interest" description="Disordered" evidence="7">
    <location>
        <begin position="1"/>
        <end position="47"/>
    </location>
</feature>
<dbReference type="GO" id="GO:0009307">
    <property type="term" value="P:DNA restriction-modification system"/>
    <property type="evidence" value="ECO:0007669"/>
    <property type="project" value="UniProtKB-KW"/>
</dbReference>
<dbReference type="EC" id="2.1.1.72" evidence="1"/>
<evidence type="ECO:0000256" key="1">
    <source>
        <dbReference type="ARBA" id="ARBA00011900"/>
    </source>
</evidence>
<dbReference type="Pfam" id="PF02384">
    <property type="entry name" value="N6_Mtase"/>
    <property type="match status" value="1"/>
</dbReference>
<accession>A0A8S5QWR0</accession>
<dbReference type="PRINTS" id="PR00507">
    <property type="entry name" value="N12N6MTFRASE"/>
</dbReference>
<feature type="compositionally biased region" description="Basic residues" evidence="7">
    <location>
        <begin position="1"/>
        <end position="13"/>
    </location>
</feature>
<dbReference type="Gene3D" id="3.40.50.150">
    <property type="entry name" value="Vaccinia Virus protein VP39"/>
    <property type="match status" value="1"/>
</dbReference>
<proteinExistence type="predicted"/>
<evidence type="ECO:0000256" key="4">
    <source>
        <dbReference type="ARBA" id="ARBA00022691"/>
    </source>
</evidence>
<feature type="domain" description="DNA methylase adenine-specific" evidence="8">
    <location>
        <begin position="150"/>
        <end position="280"/>
    </location>
</feature>